<accession>A0A9W6X6D8</accession>
<dbReference type="Proteomes" id="UP001165121">
    <property type="component" value="Unassembled WGS sequence"/>
</dbReference>
<evidence type="ECO:0000256" key="1">
    <source>
        <dbReference type="SAM" id="MobiDB-lite"/>
    </source>
</evidence>
<proteinExistence type="predicted"/>
<keyword evidence="3" id="KW-1185">Reference proteome</keyword>
<comment type="caution">
    <text evidence="2">The sequence shown here is derived from an EMBL/GenBank/DDBJ whole genome shotgun (WGS) entry which is preliminary data.</text>
</comment>
<dbReference type="PANTHER" id="PTHR37069:SF2">
    <property type="entry name" value="PIGGYBAC TRANSPOSABLE ELEMENT-DERIVED PROTEIN DOMAIN-CONTAINING PROTEIN"/>
    <property type="match status" value="1"/>
</dbReference>
<gene>
    <name evidence="2" type="ORF">Pfra01_000772600</name>
</gene>
<evidence type="ECO:0000313" key="2">
    <source>
        <dbReference type="EMBL" id="GMF32437.1"/>
    </source>
</evidence>
<evidence type="ECO:0000313" key="3">
    <source>
        <dbReference type="Proteomes" id="UP001165121"/>
    </source>
</evidence>
<sequence length="155" mass="16938">MPCATETVAVHFRFTPPPDMPRKRAVEEAQDVIARKRRRARRGVEAQINHPIPLALTLDFHGVWRELQTSRWTSKLPRGLDTRYRYVLPGCAANGRSDHDSLLGEEAVLRHFVERVAATDGGGGVVVGSRRVRGAGAAAEEQRVGPGRGVRAAGA</sequence>
<name>A0A9W6X6D8_9STRA</name>
<dbReference type="AlphaFoldDB" id="A0A9W6X6D8"/>
<organism evidence="2 3">
    <name type="scientific">Phytophthora fragariaefolia</name>
    <dbReference type="NCBI Taxonomy" id="1490495"/>
    <lineage>
        <taxon>Eukaryota</taxon>
        <taxon>Sar</taxon>
        <taxon>Stramenopiles</taxon>
        <taxon>Oomycota</taxon>
        <taxon>Peronosporomycetes</taxon>
        <taxon>Peronosporales</taxon>
        <taxon>Peronosporaceae</taxon>
        <taxon>Phytophthora</taxon>
    </lineage>
</organism>
<dbReference type="PANTHER" id="PTHR37069">
    <property type="entry name" value="DDE_TNP_1_7 DOMAIN-CONTAINING PROTEIN"/>
    <property type="match status" value="1"/>
</dbReference>
<reference evidence="2" key="1">
    <citation type="submission" date="2023-04" db="EMBL/GenBank/DDBJ databases">
        <title>Phytophthora fragariaefolia NBRC 109709.</title>
        <authorList>
            <person name="Ichikawa N."/>
            <person name="Sato H."/>
            <person name="Tonouchi N."/>
        </authorList>
    </citation>
    <scope>NUCLEOTIDE SEQUENCE</scope>
    <source>
        <strain evidence="2">NBRC 109709</strain>
    </source>
</reference>
<protein>
    <submittedName>
        <fullName evidence="2">Unnamed protein product</fullName>
    </submittedName>
</protein>
<dbReference type="EMBL" id="BSXT01000687">
    <property type="protein sequence ID" value="GMF32437.1"/>
    <property type="molecule type" value="Genomic_DNA"/>
</dbReference>
<feature type="region of interest" description="Disordered" evidence="1">
    <location>
        <begin position="136"/>
        <end position="155"/>
    </location>
</feature>